<keyword evidence="3" id="KW-0238">DNA-binding</keyword>
<keyword evidence="1" id="KW-0678">Repressor</keyword>
<evidence type="ECO:0000256" key="1">
    <source>
        <dbReference type="ARBA" id="ARBA00022491"/>
    </source>
</evidence>
<dbReference type="Pfam" id="PF13377">
    <property type="entry name" value="Peripla_BP_3"/>
    <property type="match status" value="1"/>
</dbReference>
<sequence>MDATIKDIAQATGFSIATVSRVLANKEGFFSKSTAAKVNKAAKELGYQKNMAALELVTRRSDVIAVIINSTKTNFADSIIEGIQQRAAELGNTIIILYTRDRDEAVQRKAIITALERPVAGILLLSVDIAPDNVALLKSSNTPFYFVSIAFRDASLPCICSDDRAIGYMAAHYLLEHGHTRIGLAGLDLNNSYTGLLRLAGYRKAMEEAGAEVAEEWIHSGDFSYESGVDAMDSYHGMSERLSAVIAGSDLVAIGLLNRARHYGVDVPQNLSIVSIDGTSLCDYVQPTLSSVTQDFYRMGYISLGRLLEHDDEISFTDSHLVERDSVATLD</sequence>
<dbReference type="InterPro" id="IPR046335">
    <property type="entry name" value="LacI/GalR-like_sensor"/>
</dbReference>
<dbReference type="GO" id="GO:0003700">
    <property type="term" value="F:DNA-binding transcription factor activity"/>
    <property type="evidence" value="ECO:0007669"/>
    <property type="project" value="TreeGrafter"/>
</dbReference>
<dbReference type="PANTHER" id="PTHR30146:SF148">
    <property type="entry name" value="HTH-TYPE TRANSCRIPTIONAL REPRESSOR PURR-RELATED"/>
    <property type="match status" value="1"/>
</dbReference>
<evidence type="ECO:0000313" key="6">
    <source>
        <dbReference type="EMBL" id="NLT80470.1"/>
    </source>
</evidence>
<dbReference type="AlphaFoldDB" id="A0A971D0C7"/>
<feature type="domain" description="HTH lacI-type" evidence="5">
    <location>
        <begin position="3"/>
        <end position="58"/>
    </location>
</feature>
<dbReference type="SMART" id="SM00354">
    <property type="entry name" value="HTH_LACI"/>
    <property type="match status" value="1"/>
</dbReference>
<dbReference type="InterPro" id="IPR010982">
    <property type="entry name" value="Lambda_DNA-bd_dom_sf"/>
</dbReference>
<organism evidence="6 7">
    <name type="scientific">Bifidobacterium crudilactis</name>
    <dbReference type="NCBI Taxonomy" id="327277"/>
    <lineage>
        <taxon>Bacteria</taxon>
        <taxon>Bacillati</taxon>
        <taxon>Actinomycetota</taxon>
        <taxon>Actinomycetes</taxon>
        <taxon>Bifidobacteriales</taxon>
        <taxon>Bifidobacteriaceae</taxon>
        <taxon>Bifidobacterium</taxon>
    </lineage>
</organism>
<dbReference type="Pfam" id="PF00356">
    <property type="entry name" value="LacI"/>
    <property type="match status" value="1"/>
</dbReference>
<gene>
    <name evidence="6" type="ORF">GXW98_09365</name>
</gene>
<protein>
    <submittedName>
        <fullName evidence="6">LacI family transcriptional regulator</fullName>
    </submittedName>
</protein>
<evidence type="ECO:0000313" key="7">
    <source>
        <dbReference type="Proteomes" id="UP000767327"/>
    </source>
</evidence>
<dbReference type="GO" id="GO:0000976">
    <property type="term" value="F:transcription cis-regulatory region binding"/>
    <property type="evidence" value="ECO:0007669"/>
    <property type="project" value="TreeGrafter"/>
</dbReference>
<name>A0A971D0C7_9BIFI</name>
<evidence type="ECO:0000256" key="4">
    <source>
        <dbReference type="ARBA" id="ARBA00023163"/>
    </source>
</evidence>
<proteinExistence type="predicted"/>
<reference evidence="6" key="2">
    <citation type="submission" date="2020-01" db="EMBL/GenBank/DDBJ databases">
        <authorList>
            <person name="Campanaro S."/>
        </authorList>
    </citation>
    <scope>NUCLEOTIDE SEQUENCE</scope>
    <source>
        <strain evidence="6">AS01afH2WH_6</strain>
    </source>
</reference>
<dbReference type="Proteomes" id="UP000767327">
    <property type="component" value="Unassembled WGS sequence"/>
</dbReference>
<dbReference type="InterPro" id="IPR000843">
    <property type="entry name" value="HTH_LacI"/>
</dbReference>
<dbReference type="PROSITE" id="PS50932">
    <property type="entry name" value="HTH_LACI_2"/>
    <property type="match status" value="1"/>
</dbReference>
<dbReference type="Gene3D" id="1.10.260.40">
    <property type="entry name" value="lambda repressor-like DNA-binding domains"/>
    <property type="match status" value="1"/>
</dbReference>
<dbReference type="RefSeq" id="WP_273174686.1">
    <property type="nucleotide sequence ID" value="NZ_JAAXZR010000028.1"/>
</dbReference>
<evidence type="ECO:0000256" key="2">
    <source>
        <dbReference type="ARBA" id="ARBA00023015"/>
    </source>
</evidence>
<keyword evidence="4" id="KW-0804">Transcription</keyword>
<dbReference type="Gene3D" id="3.40.50.2300">
    <property type="match status" value="2"/>
</dbReference>
<dbReference type="SUPFAM" id="SSF53822">
    <property type="entry name" value="Periplasmic binding protein-like I"/>
    <property type="match status" value="1"/>
</dbReference>
<accession>A0A971D0C7</accession>
<dbReference type="InterPro" id="IPR028082">
    <property type="entry name" value="Peripla_BP_I"/>
</dbReference>
<dbReference type="CDD" id="cd01392">
    <property type="entry name" value="HTH_LacI"/>
    <property type="match status" value="1"/>
</dbReference>
<dbReference type="PANTHER" id="PTHR30146">
    <property type="entry name" value="LACI-RELATED TRANSCRIPTIONAL REPRESSOR"/>
    <property type="match status" value="1"/>
</dbReference>
<comment type="caution">
    <text evidence="6">The sequence shown here is derived from an EMBL/GenBank/DDBJ whole genome shotgun (WGS) entry which is preliminary data.</text>
</comment>
<evidence type="ECO:0000256" key="3">
    <source>
        <dbReference type="ARBA" id="ARBA00023125"/>
    </source>
</evidence>
<evidence type="ECO:0000259" key="5">
    <source>
        <dbReference type="PROSITE" id="PS50932"/>
    </source>
</evidence>
<reference evidence="6" key="1">
    <citation type="journal article" date="2020" name="Biotechnol. Biofuels">
        <title>New insights from the biogas microbiome by comprehensive genome-resolved metagenomics of nearly 1600 species originating from multiple anaerobic digesters.</title>
        <authorList>
            <person name="Campanaro S."/>
            <person name="Treu L."/>
            <person name="Rodriguez-R L.M."/>
            <person name="Kovalovszki A."/>
            <person name="Ziels R.M."/>
            <person name="Maus I."/>
            <person name="Zhu X."/>
            <person name="Kougias P.G."/>
            <person name="Basile A."/>
            <person name="Luo G."/>
            <person name="Schluter A."/>
            <person name="Konstantinidis K.T."/>
            <person name="Angelidaki I."/>
        </authorList>
    </citation>
    <scope>NUCLEOTIDE SEQUENCE</scope>
    <source>
        <strain evidence="6">AS01afH2WH_6</strain>
    </source>
</reference>
<keyword evidence="2" id="KW-0805">Transcription regulation</keyword>
<dbReference type="EMBL" id="JAAXZR010000028">
    <property type="protein sequence ID" value="NLT80470.1"/>
    <property type="molecule type" value="Genomic_DNA"/>
</dbReference>
<dbReference type="SUPFAM" id="SSF47413">
    <property type="entry name" value="lambda repressor-like DNA-binding domains"/>
    <property type="match status" value="1"/>
</dbReference>